<evidence type="ECO:0000313" key="1">
    <source>
        <dbReference type="EMBL" id="GBM15721.1"/>
    </source>
</evidence>
<evidence type="ECO:0000313" key="2">
    <source>
        <dbReference type="Proteomes" id="UP000499080"/>
    </source>
</evidence>
<accession>A0A4Y2DGA9</accession>
<gene>
    <name evidence="1" type="ORF">AVEN_210412_1</name>
</gene>
<protein>
    <submittedName>
        <fullName evidence="1">Uncharacterized protein</fullName>
    </submittedName>
</protein>
<reference evidence="1 2" key="1">
    <citation type="journal article" date="2019" name="Sci. Rep.">
        <title>Orb-weaving spider Araneus ventricosus genome elucidates the spidroin gene catalogue.</title>
        <authorList>
            <person name="Kono N."/>
            <person name="Nakamura H."/>
            <person name="Ohtoshi R."/>
            <person name="Moran D.A.P."/>
            <person name="Shinohara A."/>
            <person name="Yoshida Y."/>
            <person name="Fujiwara M."/>
            <person name="Mori M."/>
            <person name="Tomita M."/>
            <person name="Arakawa K."/>
        </authorList>
    </citation>
    <scope>NUCLEOTIDE SEQUENCE [LARGE SCALE GENOMIC DNA]</scope>
</reference>
<organism evidence="1 2">
    <name type="scientific">Araneus ventricosus</name>
    <name type="common">Orbweaver spider</name>
    <name type="synonym">Epeira ventricosa</name>
    <dbReference type="NCBI Taxonomy" id="182803"/>
    <lineage>
        <taxon>Eukaryota</taxon>
        <taxon>Metazoa</taxon>
        <taxon>Ecdysozoa</taxon>
        <taxon>Arthropoda</taxon>
        <taxon>Chelicerata</taxon>
        <taxon>Arachnida</taxon>
        <taxon>Araneae</taxon>
        <taxon>Araneomorphae</taxon>
        <taxon>Entelegynae</taxon>
        <taxon>Araneoidea</taxon>
        <taxon>Araneidae</taxon>
        <taxon>Araneus</taxon>
    </lineage>
</organism>
<sequence length="77" mass="8740">MDSAVEHFPDPGISVALSCSKPRLNSWLNFCFKAIRKLLWNRPRNSEPQSDESATSELAFPLNLRIIPRIRQVFGGI</sequence>
<feature type="non-terminal residue" evidence="1">
    <location>
        <position position="77"/>
    </location>
</feature>
<proteinExistence type="predicted"/>
<dbReference type="EMBL" id="BGPR01089541">
    <property type="protein sequence ID" value="GBM15721.1"/>
    <property type="molecule type" value="Genomic_DNA"/>
</dbReference>
<comment type="caution">
    <text evidence="1">The sequence shown here is derived from an EMBL/GenBank/DDBJ whole genome shotgun (WGS) entry which is preliminary data.</text>
</comment>
<dbReference type="Proteomes" id="UP000499080">
    <property type="component" value="Unassembled WGS sequence"/>
</dbReference>
<dbReference type="AlphaFoldDB" id="A0A4Y2DGA9"/>
<keyword evidence="2" id="KW-1185">Reference proteome</keyword>
<name>A0A4Y2DGA9_ARAVE</name>